<organism evidence="2 3">
    <name type="scientific">Rattus norvegicus</name>
    <name type="common">Rat</name>
    <dbReference type="NCBI Taxonomy" id="10116"/>
    <lineage>
        <taxon>Eukaryota</taxon>
        <taxon>Metazoa</taxon>
        <taxon>Chordata</taxon>
        <taxon>Craniata</taxon>
        <taxon>Vertebrata</taxon>
        <taxon>Euteleostomi</taxon>
        <taxon>Mammalia</taxon>
        <taxon>Eutheria</taxon>
        <taxon>Euarchontoglires</taxon>
        <taxon>Glires</taxon>
        <taxon>Rodentia</taxon>
        <taxon>Myomorpha</taxon>
        <taxon>Muroidea</taxon>
        <taxon>Muridae</taxon>
        <taxon>Murinae</taxon>
        <taxon>Rattus</taxon>
    </lineage>
</organism>
<dbReference type="Proteomes" id="UP000234681">
    <property type="component" value="Chromosome 7"/>
</dbReference>
<name>A6HTE1_RAT</name>
<dbReference type="AlphaFoldDB" id="A6HTE1"/>
<feature type="region of interest" description="Disordered" evidence="1">
    <location>
        <begin position="27"/>
        <end position="69"/>
    </location>
</feature>
<accession>A6HTE1</accession>
<dbReference type="EMBL" id="CH473950">
    <property type="protein sequence ID" value="EDM15581.1"/>
    <property type="molecule type" value="Genomic_DNA"/>
</dbReference>
<evidence type="ECO:0000313" key="3">
    <source>
        <dbReference type="Proteomes" id="UP000234681"/>
    </source>
</evidence>
<evidence type="ECO:0000256" key="1">
    <source>
        <dbReference type="SAM" id="MobiDB-lite"/>
    </source>
</evidence>
<proteinExistence type="predicted"/>
<protein>
    <submittedName>
        <fullName evidence="2">RCG59798</fullName>
    </submittedName>
</protein>
<gene>
    <name evidence="2" type="ORF">rCG_59798</name>
</gene>
<reference evidence="2 3" key="1">
    <citation type="submission" date="2005-09" db="EMBL/GenBank/DDBJ databases">
        <authorList>
            <person name="Mural R.J."/>
            <person name="Li P.W."/>
            <person name="Adams M.D."/>
            <person name="Amanatides P.G."/>
            <person name="Baden-Tillson H."/>
            <person name="Barnstead M."/>
            <person name="Chin S.H."/>
            <person name="Dew I."/>
            <person name="Evans C.A."/>
            <person name="Ferriera S."/>
            <person name="Flanigan M."/>
            <person name="Fosler C."/>
            <person name="Glodek A."/>
            <person name="Gu Z."/>
            <person name="Holt R.A."/>
            <person name="Jennings D."/>
            <person name="Kraft C.L."/>
            <person name="Lu F."/>
            <person name="Nguyen T."/>
            <person name="Nusskern D.R."/>
            <person name="Pfannkoch C.M."/>
            <person name="Sitter C."/>
            <person name="Sutton G.G."/>
            <person name="Venter J.C."/>
            <person name="Wang Z."/>
            <person name="Woodage T."/>
            <person name="Zheng X.H."/>
            <person name="Zhong F."/>
        </authorList>
    </citation>
    <scope>NUCLEOTIDE SEQUENCE [LARGE SCALE GENOMIC DNA]</scope>
    <source>
        <strain>BN</strain>
        <strain evidence="3">Sprague-Dawley</strain>
    </source>
</reference>
<sequence length="69" mass="7773">MMPDSREGGILGAAILPLALWASLTRRREEREKGRQTTGEETETRSARLWLPQPASLRSRGAARQRARD</sequence>
<evidence type="ECO:0000313" key="2">
    <source>
        <dbReference type="EMBL" id="EDM15581.1"/>
    </source>
</evidence>